<dbReference type="InterPro" id="IPR028592">
    <property type="entry name" value="QTRTD1"/>
</dbReference>
<dbReference type="STRING" id="1664694.A0A0N0NP16"/>
<evidence type="ECO:0000256" key="5">
    <source>
        <dbReference type="HAMAP-Rule" id="MF_03043"/>
    </source>
</evidence>
<dbReference type="GO" id="GO:0046872">
    <property type="term" value="F:metal ion binding"/>
    <property type="evidence" value="ECO:0007669"/>
    <property type="project" value="UniProtKB-KW"/>
</dbReference>
<keyword evidence="1 5" id="KW-0963">Cytoplasm</keyword>
<dbReference type="Proteomes" id="UP000038010">
    <property type="component" value="Unassembled WGS sequence"/>
</dbReference>
<feature type="compositionally biased region" description="Basic and acidic residues" evidence="6">
    <location>
        <begin position="413"/>
        <end position="429"/>
    </location>
</feature>
<dbReference type="Gene3D" id="3.20.20.105">
    <property type="entry name" value="Queuine tRNA-ribosyltransferase-like"/>
    <property type="match status" value="1"/>
</dbReference>
<feature type="binding site" evidence="5">
    <location>
        <position position="356"/>
    </location>
    <ligand>
        <name>Zn(2+)</name>
        <dbReference type="ChEBI" id="CHEBI:29105"/>
    </ligand>
</feature>
<dbReference type="PANTHER" id="PTHR46064">
    <property type="entry name" value="QUEUINE TRNA-RIBOSYLTRANSFERASE ACCESSORY SUBUNIT 2"/>
    <property type="match status" value="1"/>
</dbReference>
<comment type="subunit">
    <text evidence="5">Heterodimer of a catalytic subunit and an accessory subunit.</text>
</comment>
<feature type="domain" description="tRNA-guanine(15) transglycosylase-like" evidence="7">
    <location>
        <begin position="19"/>
        <end position="388"/>
    </location>
</feature>
<keyword evidence="3 5" id="KW-0479">Metal-binding</keyword>
<evidence type="ECO:0000313" key="8">
    <source>
        <dbReference type="EMBL" id="KPI42029.1"/>
    </source>
</evidence>
<gene>
    <name evidence="8" type="ORF">AB675_5709</name>
</gene>
<feature type="binding site" evidence="5">
    <location>
        <position position="327"/>
    </location>
    <ligand>
        <name>Zn(2+)</name>
        <dbReference type="ChEBI" id="CHEBI:29105"/>
    </ligand>
</feature>
<accession>A0A0N0NP16</accession>
<feature type="region of interest" description="Disordered" evidence="6">
    <location>
        <begin position="398"/>
        <end position="449"/>
    </location>
</feature>
<comment type="caution">
    <text evidence="8">The sequence shown here is derived from an EMBL/GenBank/DDBJ whole genome shotgun (WGS) entry which is preliminary data.</text>
</comment>
<dbReference type="AlphaFoldDB" id="A0A0N0NP16"/>
<proteinExistence type="inferred from homology"/>
<dbReference type="NCBIfam" id="TIGR00449">
    <property type="entry name" value="tgt_general"/>
    <property type="match status" value="1"/>
</dbReference>
<keyword evidence="2 5" id="KW-0819">tRNA processing</keyword>
<comment type="subcellular location">
    <subcellularLocation>
        <location evidence="5">Cytoplasm</location>
    </subcellularLocation>
</comment>
<evidence type="ECO:0000256" key="2">
    <source>
        <dbReference type="ARBA" id="ARBA00022694"/>
    </source>
</evidence>
<keyword evidence="8" id="KW-0808">Transferase</keyword>
<dbReference type="VEuPathDB" id="FungiDB:AB675_5709"/>
<dbReference type="SUPFAM" id="SSF51713">
    <property type="entry name" value="tRNA-guanine transglycosylase"/>
    <property type="match status" value="1"/>
</dbReference>
<feature type="binding site" evidence="5">
    <location>
        <position position="330"/>
    </location>
    <ligand>
        <name>Zn(2+)</name>
        <dbReference type="ChEBI" id="CHEBI:29105"/>
    </ligand>
</feature>
<dbReference type="HAMAP" id="MF_03043">
    <property type="entry name" value="QTRT2"/>
    <property type="match status" value="1"/>
</dbReference>
<comment type="cofactor">
    <cofactor evidence="5">
        <name>Zn(2+)</name>
        <dbReference type="ChEBI" id="CHEBI:29105"/>
    </cofactor>
    <text evidence="5">Binds 1 zinc ion per subunit.</text>
</comment>
<dbReference type="InterPro" id="IPR002616">
    <property type="entry name" value="tRNA_ribo_trans-like"/>
</dbReference>
<evidence type="ECO:0000313" key="9">
    <source>
        <dbReference type="Proteomes" id="UP000038010"/>
    </source>
</evidence>
<evidence type="ECO:0000256" key="1">
    <source>
        <dbReference type="ARBA" id="ARBA00022490"/>
    </source>
</evidence>
<dbReference type="PANTHER" id="PTHR46064:SF1">
    <property type="entry name" value="QUEUINE TRNA-RIBOSYLTRANSFERASE ACCESSORY SUBUNIT 2"/>
    <property type="match status" value="1"/>
</dbReference>
<comment type="similarity">
    <text evidence="5">Belongs to the queuine tRNA-ribosyltransferase family. QTRT2 subfamily.</text>
</comment>
<dbReference type="GeneID" id="28737825"/>
<evidence type="ECO:0000256" key="4">
    <source>
        <dbReference type="ARBA" id="ARBA00022833"/>
    </source>
</evidence>
<evidence type="ECO:0000256" key="3">
    <source>
        <dbReference type="ARBA" id="ARBA00022723"/>
    </source>
</evidence>
<dbReference type="InterPro" id="IPR036511">
    <property type="entry name" value="TGT-like_sf"/>
</dbReference>
<sequence length="485" mass="52746">MARGMESEEMLKSTASSLARRRLISLTGKAIETPHYVAVTSRGVVPHVSPDVLARHTSIKAVYFGLEDFVEKSSVDAPILTTSQTLEKTSDGSALHKFTGLPGRIATILGPRRVPRVTCPAQSTDKAISICTSVGFRSLTAEDYLHAASSLRPDVVVSMADIADTDTISRKRTEKMVDRTHSWFTEAASELAPTKARTQLYASILPLDNVQQQLYLSDLADDESPSGGPAGLALYEFEAAATLPAELSEHARFCISNPSTPQDVLRAILSGADLITTSFVTATTERGIAFAFKFPPPQSSDHQQLGIDMWSTSHATSVTALSTECTCYTCKRHHRAYLHHLLQAKEMLAWTLLQVHNFHVLDKLFVAIRHSLDAATFERDANAFIACYADAFPAGEGEDRGPRMRGYQMRSTGRGEDQKRAKAWGRFEDPSGTASGADSPSAAEFENDQARKVSEAIEGGGEAQLALTADDFEHLGLAEKVKESQ</sequence>
<dbReference type="Pfam" id="PF01702">
    <property type="entry name" value="TGT"/>
    <property type="match status" value="1"/>
</dbReference>
<dbReference type="GO" id="GO:0005737">
    <property type="term" value="C:cytoplasm"/>
    <property type="evidence" value="ECO:0007669"/>
    <property type="project" value="UniProtKB-SubCell"/>
</dbReference>
<dbReference type="OrthoDB" id="27601at2759"/>
<feature type="binding site" evidence="5">
    <location>
        <position position="325"/>
    </location>
    <ligand>
        <name>Zn(2+)</name>
        <dbReference type="ChEBI" id="CHEBI:29105"/>
    </ligand>
</feature>
<organism evidence="8 9">
    <name type="scientific">Cyphellophora attinorum</name>
    <dbReference type="NCBI Taxonomy" id="1664694"/>
    <lineage>
        <taxon>Eukaryota</taxon>
        <taxon>Fungi</taxon>
        <taxon>Dikarya</taxon>
        <taxon>Ascomycota</taxon>
        <taxon>Pezizomycotina</taxon>
        <taxon>Eurotiomycetes</taxon>
        <taxon>Chaetothyriomycetidae</taxon>
        <taxon>Chaetothyriales</taxon>
        <taxon>Cyphellophoraceae</taxon>
        <taxon>Cyphellophora</taxon>
    </lineage>
</organism>
<evidence type="ECO:0000259" key="7">
    <source>
        <dbReference type="Pfam" id="PF01702"/>
    </source>
</evidence>
<dbReference type="EMBL" id="LFJN01000008">
    <property type="protein sequence ID" value="KPI42029.1"/>
    <property type="molecule type" value="Genomic_DNA"/>
</dbReference>
<comment type="function">
    <text evidence="5">Non-catalytic subunit of the queuine tRNA-ribosyltransferase (TGT) that catalyzes the base-exchange of a guanine (G) residue with queuine (Q) at position 34 (anticodon wobble position) in tRNAs with GU(N) anticodons (tRNA-Asp, -Asn, -His and -Tyr), resulting in the hypermodified nucleoside queuosine (7-(((4,5-cis-dihydroxy-2-cyclopenten-1-yl)amino)methyl)-7-deazaguanosine).</text>
</comment>
<protein>
    <recommendedName>
        <fullName evidence="5">Queuine tRNA-ribosyltransferase accessory subunit 2</fullName>
    </recommendedName>
    <alternativeName>
        <fullName evidence="5">Queuine tRNA-ribosyltransferase domain-containing protein 1</fullName>
    </alternativeName>
</protein>
<dbReference type="GO" id="GO:0008479">
    <property type="term" value="F:tRNA-guanosine(34) queuine transglycosylase activity"/>
    <property type="evidence" value="ECO:0007669"/>
    <property type="project" value="UniProtKB-UniRule"/>
</dbReference>
<name>A0A0N0NP16_9EURO</name>
<keyword evidence="9" id="KW-1185">Reference proteome</keyword>
<dbReference type="InterPro" id="IPR050852">
    <property type="entry name" value="Queuine_tRNA-ribosyltrfase"/>
</dbReference>
<reference evidence="8 9" key="1">
    <citation type="submission" date="2015-06" db="EMBL/GenBank/DDBJ databases">
        <title>Draft genome of the ant-associated black yeast Phialophora attae CBS 131958.</title>
        <authorList>
            <person name="Moreno L.F."/>
            <person name="Stielow B.J."/>
            <person name="de Hoog S."/>
            <person name="Vicente V.A."/>
            <person name="Weiss V.A."/>
            <person name="de Vries M."/>
            <person name="Cruz L.M."/>
            <person name="Souza E.M."/>
        </authorList>
    </citation>
    <scope>NUCLEOTIDE SEQUENCE [LARGE SCALE GENOMIC DNA]</scope>
    <source>
        <strain evidence="8 9">CBS 131958</strain>
    </source>
</reference>
<dbReference type="GO" id="GO:0006400">
    <property type="term" value="P:tRNA modification"/>
    <property type="evidence" value="ECO:0007669"/>
    <property type="project" value="InterPro"/>
</dbReference>
<evidence type="ECO:0000256" key="6">
    <source>
        <dbReference type="SAM" id="MobiDB-lite"/>
    </source>
</evidence>
<keyword evidence="4 5" id="KW-0862">Zinc</keyword>
<dbReference type="RefSeq" id="XP_018001992.1">
    <property type="nucleotide sequence ID" value="XM_018145945.1"/>
</dbReference>